<protein>
    <submittedName>
        <fullName evidence="1">Transport and Golgi organization protein 2</fullName>
    </submittedName>
</protein>
<dbReference type="PANTHER" id="PTHR17985">
    <property type="entry name" value="SER/THR-RICH PROTEIN T10 IN DGCR REGION"/>
    <property type="match status" value="1"/>
</dbReference>
<name>A0ABC9XHF3_GRUJA</name>
<dbReference type="Pfam" id="PF05742">
    <property type="entry name" value="TANGO2"/>
    <property type="match status" value="1"/>
</dbReference>
<dbReference type="InterPro" id="IPR008551">
    <property type="entry name" value="TANGO2"/>
</dbReference>
<comment type="caution">
    <text evidence="1">The sequence shown here is derived from an EMBL/GenBank/DDBJ whole genome shotgun (WGS) entry which is preliminary data.</text>
</comment>
<evidence type="ECO:0000313" key="2">
    <source>
        <dbReference type="Proteomes" id="UP001623348"/>
    </source>
</evidence>
<dbReference type="AlphaFoldDB" id="A0ABC9XHF3"/>
<keyword evidence="2" id="KW-1185">Reference proteome</keyword>
<dbReference type="PANTHER" id="PTHR17985:SF8">
    <property type="entry name" value="TRANSPORT AND GOLGI ORGANIZATION PROTEIN 2 HOMOLOG"/>
    <property type="match status" value="1"/>
</dbReference>
<sequence>MLEGRDAIQRDLDRLERWACANCMNFNKAKCKVLHMGRCNPKHKYRLGGEWTESSPEEEDLGVLIDEKLNMSRQCVLAAQDMVGFLGCIKRSVTSRSREVILPLYSALVRSHLEYCVQLWGPQYRRDMELLERVQRRAMKLIRGMEHLCYEDRLRELGLFSLEKRRLWGDLIAAFQYLKGAYRKDGEGLFLRECSDRTRGNGFKLKEGQFRLDVGKKFFTVRVVRHWNSLPREVVDAPSLAVFKARLILAANRDEFYHRPSKSADFWDSSNEILSGLDMEEGKEGGTWLGISKKGKMAALTNYMQPKIDKNAKGRGALVTNFLTADLDSYSYLKKVSVEGHLYNGFNLLAADLNTTKGDVICYYGNKGEPEPVFLNPGIYGLSNSLLDTPWKKLQYGKQLFTEVVKRSQDLTKEDLVQELLTVMNNQEPQIPDPAIEDQGKDYIRPILNKYAAVCVRCPGYGTRTNTVILIDSEGRVTFTERNMINADVNQWKTSTYEFQLHT</sequence>
<organism evidence="1 2">
    <name type="scientific">Grus japonensis</name>
    <name type="common">Japanese crane</name>
    <name type="synonym">Red-crowned crane</name>
    <dbReference type="NCBI Taxonomy" id="30415"/>
    <lineage>
        <taxon>Eukaryota</taxon>
        <taxon>Metazoa</taxon>
        <taxon>Chordata</taxon>
        <taxon>Craniata</taxon>
        <taxon>Vertebrata</taxon>
        <taxon>Euteleostomi</taxon>
        <taxon>Archelosauria</taxon>
        <taxon>Archosauria</taxon>
        <taxon>Dinosauria</taxon>
        <taxon>Saurischia</taxon>
        <taxon>Theropoda</taxon>
        <taxon>Coelurosauria</taxon>
        <taxon>Aves</taxon>
        <taxon>Neognathae</taxon>
        <taxon>Neoaves</taxon>
        <taxon>Gruiformes</taxon>
        <taxon>Gruidae</taxon>
        <taxon>Grus</taxon>
    </lineage>
</organism>
<dbReference type="Proteomes" id="UP001623348">
    <property type="component" value="Unassembled WGS sequence"/>
</dbReference>
<reference evidence="1 2" key="1">
    <citation type="submission" date="2024-06" db="EMBL/GenBank/DDBJ databases">
        <title>The draft genome of Grus japonensis, version 3.</title>
        <authorList>
            <person name="Nabeshima K."/>
            <person name="Suzuki S."/>
            <person name="Onuma M."/>
        </authorList>
    </citation>
    <scope>NUCLEOTIDE SEQUENCE [LARGE SCALE GENOMIC DNA]</scope>
    <source>
        <strain evidence="1 2">451A</strain>
    </source>
</reference>
<gene>
    <name evidence="1" type="ORF">GRJ2_002158900</name>
</gene>
<accession>A0ABC9XHF3</accession>
<evidence type="ECO:0000313" key="1">
    <source>
        <dbReference type="EMBL" id="GAB0196936.1"/>
    </source>
</evidence>
<dbReference type="EMBL" id="BAAFJT010000016">
    <property type="protein sequence ID" value="GAB0196936.1"/>
    <property type="molecule type" value="Genomic_DNA"/>
</dbReference>
<dbReference type="PRINTS" id="PR01345">
    <property type="entry name" value="CERVTRCPTASE"/>
</dbReference>
<proteinExistence type="predicted"/>